<dbReference type="EMBL" id="SSTD01009625">
    <property type="protein sequence ID" value="TYK14086.1"/>
    <property type="molecule type" value="Genomic_DNA"/>
</dbReference>
<dbReference type="GO" id="GO:0008270">
    <property type="term" value="F:zinc ion binding"/>
    <property type="evidence" value="ECO:0007669"/>
    <property type="project" value="UniProtKB-KW"/>
</dbReference>
<evidence type="ECO:0000313" key="4">
    <source>
        <dbReference type="EMBL" id="KAA0047411.1"/>
    </source>
</evidence>
<name>A0A5D3CUK8_CUCMM</name>
<dbReference type="Proteomes" id="UP000321947">
    <property type="component" value="Unassembled WGS sequence"/>
</dbReference>
<organism evidence="5 7">
    <name type="scientific">Cucumis melo var. makuwa</name>
    <name type="common">Oriental melon</name>
    <dbReference type="NCBI Taxonomy" id="1194695"/>
    <lineage>
        <taxon>Eukaryota</taxon>
        <taxon>Viridiplantae</taxon>
        <taxon>Streptophyta</taxon>
        <taxon>Embryophyta</taxon>
        <taxon>Tracheophyta</taxon>
        <taxon>Spermatophyta</taxon>
        <taxon>Magnoliopsida</taxon>
        <taxon>eudicotyledons</taxon>
        <taxon>Gunneridae</taxon>
        <taxon>Pentapetalae</taxon>
        <taxon>rosids</taxon>
        <taxon>fabids</taxon>
        <taxon>Cucurbitales</taxon>
        <taxon>Cucurbitaceae</taxon>
        <taxon>Benincaseae</taxon>
        <taxon>Cucumis</taxon>
    </lineage>
</organism>
<feature type="domain" description="CCHC-type" evidence="3">
    <location>
        <begin position="602"/>
        <end position="618"/>
    </location>
</feature>
<evidence type="ECO:0000259" key="3">
    <source>
        <dbReference type="PROSITE" id="PS50158"/>
    </source>
</evidence>
<evidence type="ECO:0000256" key="2">
    <source>
        <dbReference type="SAM" id="MobiDB-lite"/>
    </source>
</evidence>
<dbReference type="GO" id="GO:0003676">
    <property type="term" value="F:nucleic acid binding"/>
    <property type="evidence" value="ECO:0007669"/>
    <property type="project" value="InterPro"/>
</dbReference>
<dbReference type="InterPro" id="IPR001878">
    <property type="entry name" value="Znf_CCHC"/>
</dbReference>
<dbReference type="EMBL" id="SSTE01013251">
    <property type="protein sequence ID" value="KAA0047411.1"/>
    <property type="molecule type" value="Genomic_DNA"/>
</dbReference>
<feature type="compositionally biased region" description="Basic and acidic residues" evidence="2">
    <location>
        <begin position="135"/>
        <end position="145"/>
    </location>
</feature>
<gene>
    <name evidence="5" type="ORF">E5676_scaffold363G00690</name>
    <name evidence="4" type="ORF">E6C27_scaffold754G00720</name>
</gene>
<dbReference type="Gene3D" id="4.10.60.10">
    <property type="entry name" value="Zinc finger, CCHC-type"/>
    <property type="match status" value="1"/>
</dbReference>
<protein>
    <submittedName>
        <fullName evidence="5">Gag/pol protein</fullName>
    </submittedName>
</protein>
<dbReference type="PROSITE" id="PS50158">
    <property type="entry name" value="ZF_CCHC"/>
    <property type="match status" value="1"/>
</dbReference>
<keyword evidence="1" id="KW-0863">Zinc-finger</keyword>
<dbReference type="Proteomes" id="UP000321393">
    <property type="component" value="Unassembled WGS sequence"/>
</dbReference>
<evidence type="ECO:0000313" key="6">
    <source>
        <dbReference type="Proteomes" id="UP000321393"/>
    </source>
</evidence>
<feature type="region of interest" description="Disordered" evidence="2">
    <location>
        <begin position="567"/>
        <end position="600"/>
    </location>
</feature>
<proteinExistence type="predicted"/>
<sequence>MQTLFERSPLLYMVQSLAWISWCELLGMLELKVHYFSLTEVFYNDFKAPNASNRLENDPKQLELAQRTLNRSKKQTFGLDRPKPTADSRVRRTGSNPGRGEVANRVANRTNWASISRNGPWAFGRGKPDAGAGDRGARPHAEEWAKPGPTLGRDDWLCARSVQTRVGKSSKRVVNWVLGPTFKPNLSRPVSKTQNDRKDGQCSSNEYRTLVRCQKLLTIHFSEGNILSLRTSSARLRKMRARMPWTQFFHRGVKNSPTTVSLFCVVLVIGASNFGTHTPRTSVYILGIVPHLFFQSICRDASSLEGELRCHPKRSKRWPMLFQRVTNAHLVSETTEMYFSKGNRLSLRTSSVCPRKGWRTLQLEKSSVLLTPAFVRVPTVRSMQDFGPCIGADSLRRVSAWINIKKHNGDNYVTWKSNLSTILVVDDLRFALTEERPQASASNANRNVREVYDRWVEANEKACVYILASMSDVLAKKHESLAMAKEIMDSLREMFVNGGHINEANQVSFILHSFPKSFVPFQTNASLNKIEFTLTTLLNELQRFQNLTKGKGKEVETNVATTEKELVGGSSSKTRVGTLNMKKKRKGKTPKNSKGKKVAKSKCYHCNEDGHWLRNCPKYLAEKKAEKDA</sequence>
<dbReference type="AlphaFoldDB" id="A0A5D3CUK8"/>
<feature type="region of interest" description="Disordered" evidence="2">
    <location>
        <begin position="69"/>
        <end position="102"/>
    </location>
</feature>
<dbReference type="Pfam" id="PF00098">
    <property type="entry name" value="zf-CCHC"/>
    <property type="match status" value="1"/>
</dbReference>
<keyword evidence="1" id="KW-0862">Zinc</keyword>
<dbReference type="SUPFAM" id="SSF57756">
    <property type="entry name" value="Retrovirus zinc finger-like domains"/>
    <property type="match status" value="1"/>
</dbReference>
<comment type="caution">
    <text evidence="5">The sequence shown here is derived from an EMBL/GenBank/DDBJ whole genome shotgun (WGS) entry which is preliminary data.</text>
</comment>
<feature type="compositionally biased region" description="Basic residues" evidence="2">
    <location>
        <begin position="581"/>
        <end position="600"/>
    </location>
</feature>
<feature type="compositionally biased region" description="Basic and acidic residues" evidence="2">
    <location>
        <begin position="80"/>
        <end position="90"/>
    </location>
</feature>
<accession>A0A5D3CUK8</accession>
<keyword evidence="1" id="KW-0479">Metal-binding</keyword>
<dbReference type="InterPro" id="IPR036875">
    <property type="entry name" value="Znf_CCHC_sf"/>
</dbReference>
<evidence type="ECO:0000256" key="1">
    <source>
        <dbReference type="PROSITE-ProRule" id="PRU00047"/>
    </source>
</evidence>
<evidence type="ECO:0000313" key="5">
    <source>
        <dbReference type="EMBL" id="TYK14086.1"/>
    </source>
</evidence>
<reference evidence="6 7" key="1">
    <citation type="submission" date="2019-08" db="EMBL/GenBank/DDBJ databases">
        <title>Draft genome sequences of two oriental melons (Cucumis melo L. var makuwa).</title>
        <authorList>
            <person name="Kwon S.-Y."/>
        </authorList>
    </citation>
    <scope>NUCLEOTIDE SEQUENCE [LARGE SCALE GENOMIC DNA]</scope>
    <source>
        <strain evidence="7">cv. Chang Bougi</strain>
        <strain evidence="6">cv. SW 3</strain>
        <tissue evidence="5">Leaf</tissue>
    </source>
</reference>
<feature type="region of interest" description="Disordered" evidence="2">
    <location>
        <begin position="118"/>
        <end position="149"/>
    </location>
</feature>
<evidence type="ECO:0000313" key="7">
    <source>
        <dbReference type="Proteomes" id="UP000321947"/>
    </source>
</evidence>
<dbReference type="SMART" id="SM00343">
    <property type="entry name" value="ZnF_C2HC"/>
    <property type="match status" value="1"/>
</dbReference>